<gene>
    <name evidence="1" type="ORF">CG419_03850</name>
</gene>
<evidence type="ECO:0000313" key="2">
    <source>
        <dbReference type="Proteomes" id="UP000199749"/>
    </source>
</evidence>
<evidence type="ECO:0000313" key="1">
    <source>
        <dbReference type="EMBL" id="ASN59809.1"/>
    </source>
</evidence>
<protein>
    <submittedName>
        <fullName evidence="1">Uncharacterized protein</fullName>
    </submittedName>
</protein>
<dbReference type="EMBL" id="CP022474">
    <property type="protein sequence ID" value="ASN59809.1"/>
    <property type="molecule type" value="Genomic_DNA"/>
</dbReference>
<reference evidence="1 2" key="1">
    <citation type="submission" date="2017-07" db="EMBL/GenBank/DDBJ databases">
        <title>Lactobacillus curvatus MRS6 whole genome.</title>
        <authorList>
            <person name="Jans C."/>
            <person name="Lagler S."/>
            <person name="Lacroix C."/>
            <person name="Meile L."/>
            <person name="Stevens M.J.A."/>
        </authorList>
    </citation>
    <scope>NUCLEOTIDE SEQUENCE [LARGE SCALE GENOMIC DNA]</scope>
    <source>
        <strain evidence="1 2">MRS6</strain>
    </source>
</reference>
<accession>A0AAC9UP79</accession>
<proteinExistence type="predicted"/>
<name>A0AAC9UP79_LATCU</name>
<sequence>MIKFKKFSNDGRTDELPIDEQMNTFMNTGNKKFVDVKYSSYGFGYADMGINANLYGEDALLIYKDGGQDEN</sequence>
<dbReference type="RefSeq" id="WP_089556519.1">
    <property type="nucleotide sequence ID" value="NZ_CP022474.1"/>
</dbReference>
<organism evidence="1 2">
    <name type="scientific">Latilactobacillus curvatus</name>
    <name type="common">Lactobacillus curvatus</name>
    <dbReference type="NCBI Taxonomy" id="28038"/>
    <lineage>
        <taxon>Bacteria</taxon>
        <taxon>Bacillati</taxon>
        <taxon>Bacillota</taxon>
        <taxon>Bacilli</taxon>
        <taxon>Lactobacillales</taxon>
        <taxon>Lactobacillaceae</taxon>
        <taxon>Latilactobacillus</taxon>
    </lineage>
</organism>
<dbReference type="Proteomes" id="UP000199749">
    <property type="component" value="Chromosome"/>
</dbReference>
<dbReference type="AlphaFoldDB" id="A0AAC9UP79"/>